<dbReference type="Gene3D" id="3.30.1360.120">
    <property type="entry name" value="Probable tRNA modification gtpase trme, domain 1"/>
    <property type="match status" value="1"/>
</dbReference>
<dbReference type="EMBL" id="CP039964">
    <property type="protein sequence ID" value="QCO54867.1"/>
    <property type="molecule type" value="Genomic_DNA"/>
</dbReference>
<protein>
    <recommendedName>
        <fullName evidence="3">Glycine cleavage T-protein C-terminal barrel domain-containing protein</fullName>
    </recommendedName>
</protein>
<dbReference type="KEGG" id="pseb:EOK75_03135"/>
<reference evidence="1 2" key="1">
    <citation type="submission" date="2019-05" db="EMBL/GenBank/DDBJ databases">
        <title>Pseudorhodobacter turbinis sp. nov., isolated from the gut of the Korean turban shell.</title>
        <authorList>
            <person name="Jeong Y.-S."/>
            <person name="Kang W.-R."/>
            <person name="Bae J.-W."/>
        </authorList>
    </citation>
    <scope>NUCLEOTIDE SEQUENCE [LARGE SCALE GENOMIC DNA]</scope>
    <source>
        <strain evidence="1 2">S12M18</strain>
    </source>
</reference>
<keyword evidence="2" id="KW-1185">Reference proteome</keyword>
<dbReference type="InterPro" id="IPR027266">
    <property type="entry name" value="TrmE/GcvT-like"/>
</dbReference>
<evidence type="ECO:0000313" key="2">
    <source>
        <dbReference type="Proteomes" id="UP000298631"/>
    </source>
</evidence>
<proteinExistence type="predicted"/>
<organism evidence="1 2">
    <name type="scientific">Pseudorhodobacter turbinis</name>
    <dbReference type="NCBI Taxonomy" id="2500533"/>
    <lineage>
        <taxon>Bacteria</taxon>
        <taxon>Pseudomonadati</taxon>
        <taxon>Pseudomonadota</taxon>
        <taxon>Alphaproteobacteria</taxon>
        <taxon>Rhodobacterales</taxon>
        <taxon>Paracoccaceae</taxon>
        <taxon>Pseudorhodobacter</taxon>
    </lineage>
</organism>
<dbReference type="Proteomes" id="UP000298631">
    <property type="component" value="Chromosome"/>
</dbReference>
<dbReference type="AlphaFoldDB" id="A0A4P8EDU6"/>
<name>A0A4P8EDU6_9RHOB</name>
<gene>
    <name evidence="1" type="ORF">EOK75_03135</name>
</gene>
<sequence length="91" mass="10120">MKRAGPKLVDFHVEADFVGKAALLKIRDQGPKRARMGFVISGAPVQGFAHSMDVKTRNGQVLGLLSEFIYSPRFTSNIEVQELPFLNETML</sequence>
<evidence type="ECO:0000313" key="1">
    <source>
        <dbReference type="EMBL" id="QCO54867.1"/>
    </source>
</evidence>
<accession>A0A4P8EDU6</accession>
<evidence type="ECO:0008006" key="3">
    <source>
        <dbReference type="Google" id="ProtNLM"/>
    </source>
</evidence>
<dbReference type="OrthoDB" id="9772660at2"/>